<evidence type="ECO:0000313" key="3">
    <source>
        <dbReference type="Proteomes" id="UP001224775"/>
    </source>
</evidence>
<reference evidence="2" key="1">
    <citation type="submission" date="2023-06" db="EMBL/GenBank/DDBJ databases">
        <title>Survivors Of The Sea: Transcriptome response of Skeletonema marinoi to long-term dormancy.</title>
        <authorList>
            <person name="Pinder M.I.M."/>
            <person name="Kourtchenko O."/>
            <person name="Robertson E.K."/>
            <person name="Larsson T."/>
            <person name="Maumus F."/>
            <person name="Osuna-Cruz C.M."/>
            <person name="Vancaester E."/>
            <person name="Stenow R."/>
            <person name="Vandepoele K."/>
            <person name="Ploug H."/>
            <person name="Bruchert V."/>
            <person name="Godhe A."/>
            <person name="Topel M."/>
        </authorList>
    </citation>
    <scope>NUCLEOTIDE SEQUENCE</scope>
    <source>
        <strain evidence="2">R05AC</strain>
    </source>
</reference>
<dbReference type="Proteomes" id="UP001224775">
    <property type="component" value="Unassembled WGS sequence"/>
</dbReference>
<feature type="signal peptide" evidence="1">
    <location>
        <begin position="1"/>
        <end position="18"/>
    </location>
</feature>
<dbReference type="EMBL" id="JATAAI010000061">
    <property type="protein sequence ID" value="KAK1732682.1"/>
    <property type="molecule type" value="Genomic_DNA"/>
</dbReference>
<gene>
    <name evidence="2" type="ORF">QTG54_016659</name>
</gene>
<evidence type="ECO:0000313" key="2">
    <source>
        <dbReference type="EMBL" id="KAK1732682.1"/>
    </source>
</evidence>
<evidence type="ECO:0000256" key="1">
    <source>
        <dbReference type="SAM" id="SignalP"/>
    </source>
</evidence>
<comment type="caution">
    <text evidence="2">The sequence shown here is derived from an EMBL/GenBank/DDBJ whole genome shotgun (WGS) entry which is preliminary data.</text>
</comment>
<sequence>MIAALFLFSSLHCGSVSAFSSSSDAPLSPTSLKFARVERNAEARRSSLQPLKSSSLINSALFSTSNDDSSTTSEAERLRQKALQLRAEADAAEKQLSPTRSSRQAAAAMDTTEAAVEYFDLKDSCWELSYRFANEPENKDDDNDDNSKNKVLRKFYSGKVQLQFLSDGYTTNLSTKSNEGVSEQQAIINKVWGWDLEVSDQDSLSYILFSADITLPPPIGTSERFYFQARVDGDASEGEALSLVDGSVTVKRDISAPGSGWWGIFKGADGILAQFRQLGEFKCRPIAKP</sequence>
<protein>
    <recommendedName>
        <fullName evidence="4">Plastid lipid-associated protein/fibrillin conserved domain-containing protein</fullName>
    </recommendedName>
</protein>
<evidence type="ECO:0008006" key="4">
    <source>
        <dbReference type="Google" id="ProtNLM"/>
    </source>
</evidence>
<keyword evidence="1" id="KW-0732">Signal</keyword>
<feature type="chain" id="PRO_5042175133" description="Plastid lipid-associated protein/fibrillin conserved domain-containing protein" evidence="1">
    <location>
        <begin position="19"/>
        <end position="289"/>
    </location>
</feature>
<organism evidence="2 3">
    <name type="scientific">Skeletonema marinoi</name>
    <dbReference type="NCBI Taxonomy" id="267567"/>
    <lineage>
        <taxon>Eukaryota</taxon>
        <taxon>Sar</taxon>
        <taxon>Stramenopiles</taxon>
        <taxon>Ochrophyta</taxon>
        <taxon>Bacillariophyta</taxon>
        <taxon>Coscinodiscophyceae</taxon>
        <taxon>Thalassiosirophycidae</taxon>
        <taxon>Thalassiosirales</taxon>
        <taxon>Skeletonemataceae</taxon>
        <taxon>Skeletonema</taxon>
        <taxon>Skeletonema marinoi-dohrnii complex</taxon>
    </lineage>
</organism>
<name>A0AAD8XSF6_9STRA</name>
<accession>A0AAD8XSF6</accession>
<keyword evidence="3" id="KW-1185">Reference proteome</keyword>
<dbReference type="AlphaFoldDB" id="A0AAD8XSF6"/>
<proteinExistence type="predicted"/>